<dbReference type="Proteomes" id="UP000472856">
    <property type="component" value="Unassembled WGS sequence"/>
</dbReference>
<dbReference type="PRINTS" id="PR00598">
    <property type="entry name" value="HTHMARR"/>
</dbReference>
<dbReference type="Proteomes" id="UP000640866">
    <property type="component" value="Unassembled WGS sequence"/>
</dbReference>
<dbReference type="Proteomes" id="UP000846355">
    <property type="component" value="Unassembled WGS sequence"/>
</dbReference>
<dbReference type="Proteomes" id="UP000271008">
    <property type="component" value="Unassembled WGS sequence"/>
</dbReference>
<evidence type="ECO:0000313" key="21">
    <source>
        <dbReference type="Proteomes" id="UP000472856"/>
    </source>
</evidence>
<reference evidence="10" key="10">
    <citation type="submission" date="2022-08" db="EMBL/GenBank/DDBJ databases">
        <title>Genome sequencing of human pathogens.</title>
        <authorList>
            <person name="Cao X."/>
        </authorList>
    </citation>
    <scope>NUCLEOTIDE SEQUENCE</scope>
    <source>
        <strain evidence="10">EC16126</strain>
    </source>
</reference>
<evidence type="ECO:0000313" key="10">
    <source>
        <dbReference type="EMBL" id="MDA4181403.1"/>
    </source>
</evidence>
<evidence type="ECO:0000313" key="15">
    <source>
        <dbReference type="EMBL" id="RIB43613.1"/>
    </source>
</evidence>
<dbReference type="EMBL" id="DABGZR010000112">
    <property type="protein sequence ID" value="HAJ0999022.1"/>
    <property type="molecule type" value="Genomic_DNA"/>
</dbReference>
<dbReference type="Pfam" id="PF01047">
    <property type="entry name" value="MarR"/>
    <property type="match status" value="1"/>
</dbReference>
<dbReference type="InterPro" id="IPR036390">
    <property type="entry name" value="WH_DNA-bd_sf"/>
</dbReference>
<dbReference type="RefSeq" id="WP_001447126.1">
    <property type="nucleotide sequence ID" value="NZ_AP021935.1"/>
</dbReference>
<dbReference type="Proteomes" id="UP000528199">
    <property type="component" value="Unassembled WGS sequence"/>
</dbReference>
<reference evidence="11 19" key="6">
    <citation type="journal article" date="2019" name="Environ. Health Perspect.">
        <title>Inter-host Transmission of Carbapenemase-Producing Escherichia coli among Humans and Backyard Animals.</title>
        <authorList>
            <person name="Li J."/>
            <person name="Bi Z."/>
            <person name="Ma S."/>
            <person name="Chen B."/>
            <person name="Cai C."/>
            <person name="He J."/>
            <person name="Schwarz S."/>
            <person name="Sun C."/>
            <person name="Zhou Y."/>
            <person name="Yin J."/>
            <person name="Hulth A."/>
            <person name="Wang Y."/>
            <person name="Shen Z."/>
            <person name="Wang S."/>
            <person name="Wu C."/>
            <person name="Nilsson L.E."/>
            <person name="Walsh T.R."/>
            <person name="Borjesson S."/>
            <person name="Shen J."/>
            <person name="Sun Q."/>
            <person name="Wang Y."/>
        </authorList>
    </citation>
    <scope>NUCLEOTIDE SEQUENCE [LARGE SCALE GENOMIC DNA]</scope>
    <source>
        <strain evidence="11 19">A016f</strain>
    </source>
</reference>
<proteinExistence type="predicted"/>
<dbReference type="GO" id="GO:0003677">
    <property type="term" value="F:DNA binding"/>
    <property type="evidence" value="ECO:0007669"/>
    <property type="project" value="UniProtKB-KW"/>
</dbReference>
<evidence type="ECO:0000313" key="16">
    <source>
        <dbReference type="EMBL" id="RRD69076.1"/>
    </source>
</evidence>
<dbReference type="PANTHER" id="PTHR42756">
    <property type="entry name" value="TRANSCRIPTIONAL REGULATOR, MARR"/>
    <property type="match status" value="1"/>
</dbReference>
<dbReference type="EMBL" id="WKUE01000112">
    <property type="protein sequence ID" value="MSI72221.1"/>
    <property type="molecule type" value="Genomic_DNA"/>
</dbReference>
<dbReference type="Proteomes" id="UP000438958">
    <property type="component" value="Unassembled WGS sequence"/>
</dbReference>
<dbReference type="EMBL" id="QXHA01000099">
    <property type="protein sequence ID" value="RIB43613.1"/>
    <property type="molecule type" value="Genomic_DNA"/>
</dbReference>
<dbReference type="InterPro" id="IPR023187">
    <property type="entry name" value="Tscrpt_reg_MarR-type_CS"/>
</dbReference>
<evidence type="ECO:0000313" key="6">
    <source>
        <dbReference type="EMBL" id="EMM0029064.1"/>
    </source>
</evidence>
<evidence type="ECO:0000313" key="19">
    <source>
        <dbReference type="Proteomes" id="UP000359125"/>
    </source>
</evidence>
<dbReference type="InterPro" id="IPR036388">
    <property type="entry name" value="WH-like_DNA-bd_sf"/>
</dbReference>
<reference evidence="20 22" key="7">
    <citation type="journal article" date="2019" name="Nat. Med.">
        <title>A library of human gut bacterial isolates paired with longitudinal multiomics data enables mechanistic microbiome research.</title>
        <authorList>
            <person name="Poyet M."/>
            <person name="Groussin M."/>
            <person name="Gibbons S.M."/>
            <person name="Avila-Pacheco J."/>
            <person name="Jiang X."/>
            <person name="Kearney S.M."/>
            <person name="Perrotta A.R."/>
            <person name="Berdy B."/>
            <person name="Zhao S."/>
            <person name="Lieberman T.D."/>
            <person name="Swanson P.K."/>
            <person name="Smith M."/>
            <person name="Roesemann S."/>
            <person name="Alexander J.E."/>
            <person name="Rich S.A."/>
            <person name="Livny J."/>
            <person name="Vlamakis H."/>
            <person name="Clish C."/>
            <person name="Bullock K."/>
            <person name="Deik A."/>
            <person name="Scott J."/>
            <person name="Pierce K.A."/>
            <person name="Xavier R.J."/>
            <person name="Alm E.J."/>
        </authorList>
    </citation>
    <scope>NUCLEOTIDE SEQUENCE [LARGE SCALE GENOMIC DNA]</scope>
    <source>
        <strain evidence="13 22">BIOML-A112</strain>
        <strain evidence="12 20">BIOML-A382</strain>
    </source>
</reference>
<evidence type="ECO:0000256" key="3">
    <source>
        <dbReference type="ARBA" id="ARBA00023163"/>
    </source>
</evidence>
<dbReference type="EMBL" id="WXKQ01000227">
    <property type="protein sequence ID" value="NAG22720.1"/>
    <property type="molecule type" value="Genomic_DNA"/>
</dbReference>
<evidence type="ECO:0000313" key="9">
    <source>
        <dbReference type="EMBL" id="MBE0980605.1"/>
    </source>
</evidence>
<dbReference type="PROSITE" id="PS01117">
    <property type="entry name" value="HTH_MARR_1"/>
    <property type="match status" value="1"/>
</dbReference>
<reference evidence="8" key="5">
    <citation type="submission" date="2018-12" db="EMBL/GenBank/DDBJ databases">
        <authorList>
            <consortium name="NCBI Pathogen Detection Project"/>
        </authorList>
    </citation>
    <scope>NUCLEOTIDE SEQUENCE</scope>
    <source>
        <strain evidence="7">EC00605</strain>
        <strain evidence="8">EuSCAPE_DE065</strain>
    </source>
</reference>
<keyword evidence="1" id="KW-0805">Transcription regulation</keyword>
<dbReference type="InterPro" id="IPR000835">
    <property type="entry name" value="HTH_MarR-typ"/>
</dbReference>
<keyword evidence="3" id="KW-0804">Transcription</keyword>
<comment type="caution">
    <text evidence="11">The sequence shown here is derived from an EMBL/GenBank/DDBJ whole genome shotgun (WGS) entry which is preliminary data.</text>
</comment>
<protein>
    <submittedName>
        <fullName evidence="11">MarR family transcriptional regulator</fullName>
    </submittedName>
</protein>
<dbReference type="SUPFAM" id="SSF46785">
    <property type="entry name" value="Winged helix' DNA-binding domain"/>
    <property type="match status" value="1"/>
</dbReference>
<reference evidence="9" key="9">
    <citation type="submission" date="2020-09" db="EMBL/GenBank/DDBJ databases">
        <title>Emerging polyconal dissemination of OXA-244-producing E. coli in France.</title>
        <authorList>
            <person name="Emeraud C."/>
            <person name="Girlich D."/>
            <person name="Bonnin R.A."/>
            <person name="Jousset A.B."/>
            <person name="Naas T."/>
            <person name="Dortet L."/>
        </authorList>
    </citation>
    <scope>NUCLEOTIDE SEQUENCE</scope>
    <source>
        <strain evidence="9">225E3</strain>
    </source>
</reference>
<dbReference type="EMBL" id="AASUOH010000097">
    <property type="protein sequence ID" value="EFH0046359.1"/>
    <property type="molecule type" value="Genomic_DNA"/>
</dbReference>
<evidence type="ECO:0000313" key="7">
    <source>
        <dbReference type="EMBL" id="HAJ0999022.1"/>
    </source>
</evidence>
<evidence type="ECO:0000313" key="13">
    <source>
        <dbReference type="EMBL" id="NAG22720.1"/>
    </source>
</evidence>
<evidence type="ECO:0000313" key="11">
    <source>
        <dbReference type="EMBL" id="MQK27736.1"/>
    </source>
</evidence>
<dbReference type="OMA" id="CVRYPAF"/>
<dbReference type="SMART" id="SM00347">
    <property type="entry name" value="HTH_MARR"/>
    <property type="match status" value="1"/>
</dbReference>
<feature type="domain" description="HTH marR-type" evidence="4">
    <location>
        <begin position="42"/>
        <end position="176"/>
    </location>
</feature>
<organism evidence="11 19">
    <name type="scientific">Escherichia coli</name>
    <dbReference type="NCBI Taxonomy" id="562"/>
    <lineage>
        <taxon>Bacteria</taxon>
        <taxon>Pseudomonadati</taxon>
        <taxon>Pseudomonadota</taxon>
        <taxon>Gammaproteobacteria</taxon>
        <taxon>Enterobacterales</taxon>
        <taxon>Enterobacteriaceae</taxon>
        <taxon>Escherichia</taxon>
    </lineage>
</organism>
<gene>
    <name evidence="5" type="ORF">BKL28_005291</name>
    <name evidence="15" type="ORF">D3C88_01820</name>
    <name evidence="16" type="ORF">EIA08_27620</name>
    <name evidence="11" type="ORF">EIZ93_26685</name>
    <name evidence="14" type="ORF">G5603_17090</name>
    <name evidence="12" type="ORF">GKF66_26260</name>
    <name evidence="13" type="ORF">GUC01_27770</name>
    <name evidence="7" type="ORF">HL601_26390</name>
    <name evidence="8" type="ORF">HMV95_25210</name>
    <name evidence="9" type="ORF">IH772_25705</name>
    <name evidence="10" type="ORF">NY836_29390</name>
    <name evidence="6" type="ORF">P6223_005817</name>
</gene>
<reference evidence="7" key="2">
    <citation type="journal article" date="2018" name="Genome Biol.">
        <title>SKESA: strategic k-mer extension for scrupulous assemblies.</title>
        <authorList>
            <person name="Souvorov A."/>
            <person name="Agarwala R."/>
            <person name="Lipman D.J."/>
        </authorList>
    </citation>
    <scope>NUCLEOTIDE SEQUENCE [LARGE SCALE GENOMIC DNA]</scope>
    <source>
        <strain evidence="7">EC00605</strain>
        <strain evidence="8">EuSCAPE_DE065</strain>
    </source>
</reference>
<dbReference type="EMBL" id="RYCF01000289">
    <property type="protein sequence ID" value="MQK27736.1"/>
    <property type="molecule type" value="Genomic_DNA"/>
</dbReference>
<dbReference type="PANTHER" id="PTHR42756:SF1">
    <property type="entry name" value="TRANSCRIPTIONAL REPRESSOR OF EMRAB OPERON"/>
    <property type="match status" value="1"/>
</dbReference>
<dbReference type="EMBL" id="RQTU01000128">
    <property type="protein sequence ID" value="RRD69076.1"/>
    <property type="molecule type" value="Genomic_DNA"/>
</dbReference>
<dbReference type="EMBL" id="JAAJRI010000013">
    <property type="protein sequence ID" value="NGE89885.1"/>
    <property type="molecule type" value="Genomic_DNA"/>
</dbReference>
<dbReference type="PROSITE" id="PS50995">
    <property type="entry name" value="HTH_MARR_2"/>
    <property type="match status" value="1"/>
</dbReference>
<evidence type="ECO:0000313" key="12">
    <source>
        <dbReference type="EMBL" id="MSI72221.1"/>
    </source>
</evidence>
<dbReference type="EMBL" id="ABLFQU030000160">
    <property type="protein sequence ID" value="EMM0029064.1"/>
    <property type="molecule type" value="Genomic_DNA"/>
</dbReference>
<dbReference type="Gene3D" id="1.10.10.10">
    <property type="entry name" value="Winged helix-like DNA-binding domain superfamily/Winged helix DNA-binding domain"/>
    <property type="match status" value="1"/>
</dbReference>
<evidence type="ECO:0000313" key="5">
    <source>
        <dbReference type="EMBL" id="EFH0046359.1"/>
    </source>
</evidence>
<reference evidence="5 23" key="3">
    <citation type="submission" date="2018-08" db="EMBL/GenBank/DDBJ databases">
        <authorList>
            <consortium name="PulseNet: The National Subtyping Network for Foodborne Disease Surveillance"/>
            <person name="Tarr C.L."/>
            <person name="Trees E."/>
            <person name="Katz L.S."/>
            <person name="Carleton-Romer H.A."/>
            <person name="Stroika S."/>
            <person name="Kucerova Z."/>
            <person name="Roache K.F."/>
            <person name="Sabol A.L."/>
            <person name="Besser J."/>
            <person name="Gerner-Smidt P."/>
        </authorList>
    </citation>
    <scope>NUCLEOTIDE SEQUENCE [LARGE SCALE GENOMIC DNA]</scope>
    <source>
        <strain evidence="5 23">PNUSAE004760</strain>
    </source>
</reference>
<evidence type="ECO:0000313" key="23">
    <source>
        <dbReference type="Proteomes" id="UP000528199"/>
    </source>
</evidence>
<evidence type="ECO:0000259" key="4">
    <source>
        <dbReference type="PROSITE" id="PS50995"/>
    </source>
</evidence>
<accession>A0A0G9FY93</accession>
<evidence type="ECO:0000313" key="17">
    <source>
        <dbReference type="Proteomes" id="UP000271008"/>
    </source>
</evidence>
<evidence type="ECO:0000313" key="18">
    <source>
        <dbReference type="Proteomes" id="UP000284508"/>
    </source>
</evidence>
<evidence type="ECO:0000313" key="8">
    <source>
        <dbReference type="EMBL" id="HAJ5961472.1"/>
    </source>
</evidence>
<reference evidence="14 21" key="8">
    <citation type="submission" date="2020-02" db="EMBL/GenBank/DDBJ databases">
        <title>WGS of Carbapenem-Resistant Enterobacteriaceae.</title>
        <authorList>
            <person name="Tokajian S."/>
            <person name="El Chaar M."/>
            <person name="El Khoury M."/>
        </authorList>
    </citation>
    <scope>NUCLEOTIDE SEQUENCE [LARGE SCALE GENOMIC DNA]</scope>
    <source>
        <strain evidence="14 21">ECM_75</strain>
    </source>
</reference>
<evidence type="ECO:0000313" key="14">
    <source>
        <dbReference type="EMBL" id="NGE89885.1"/>
    </source>
</evidence>
<dbReference type="AlphaFoldDB" id="A0A0G9FY93"/>
<dbReference type="Proteomes" id="UP000284508">
    <property type="component" value="Unassembled WGS sequence"/>
</dbReference>
<evidence type="ECO:0000256" key="1">
    <source>
        <dbReference type="ARBA" id="ARBA00023015"/>
    </source>
</evidence>
<reference evidence="15 18" key="1">
    <citation type="journal article" date="2018" name="BMC Microbiol.">
        <title>Genome sequencing of strains of the most prevalent clonal group of O1:K1:H7 Escherichia coli that causes neonatal meningitis in France.</title>
        <authorList>
            <person name="Geslain G."/>
            <person name="Birgy A."/>
            <person name="Adiba S."/>
            <person name="Magnan M."/>
            <person name="Courroux C."/>
            <person name="Levy C."/>
            <person name="Cohen R."/>
            <person name="Bidet P."/>
            <person name="Bonacorsi S."/>
        </authorList>
    </citation>
    <scope>NUCLEOTIDE SEQUENCE [LARGE SCALE GENOMIC DNA]</scope>
    <source>
        <strain evidence="15 18">S308</strain>
    </source>
</reference>
<evidence type="ECO:0000313" key="20">
    <source>
        <dbReference type="Proteomes" id="UP000438958"/>
    </source>
</evidence>
<dbReference type="EMBL" id="DABHXT010000117">
    <property type="protein sequence ID" value="HAJ5961472.1"/>
    <property type="molecule type" value="Genomic_DNA"/>
</dbReference>
<keyword evidence="2" id="KW-0238">DNA-binding</keyword>
<reference evidence="6" key="11">
    <citation type="submission" date="2024-02" db="EMBL/GenBank/DDBJ databases">
        <authorList>
            <consortium name="Clinical and Environmental Microbiology Branch: Whole genome sequencing antimicrobial resistance pathogens in the healthcare setting"/>
        </authorList>
    </citation>
    <scope>NUCLEOTIDE SEQUENCE</scope>
    <source>
        <strain evidence="6">2023CK-00345</strain>
    </source>
</reference>
<reference evidence="16 17" key="4">
    <citation type="submission" date="2018-11" db="EMBL/GenBank/DDBJ databases">
        <title>Enterobacteriaceae from Patient.</title>
        <authorList>
            <person name="Shen C."/>
            <person name="Yang Y."/>
            <person name="Tian G."/>
        </authorList>
    </citation>
    <scope>NUCLEOTIDE SEQUENCE [LARGE SCALE GENOMIC DNA]</scope>
    <source>
        <strain evidence="16 17">GBGD28</strain>
    </source>
</reference>
<dbReference type="EMBL" id="JACZOI010000197">
    <property type="protein sequence ID" value="MBE0980605.1"/>
    <property type="molecule type" value="Genomic_DNA"/>
</dbReference>
<evidence type="ECO:0000313" key="22">
    <source>
        <dbReference type="Proteomes" id="UP000475070"/>
    </source>
</evidence>
<dbReference type="Proteomes" id="UP001211064">
    <property type="component" value="Unassembled WGS sequence"/>
</dbReference>
<dbReference type="EMBL" id="JANWOR010000830">
    <property type="protein sequence ID" value="MDA4181403.1"/>
    <property type="molecule type" value="Genomic_DNA"/>
</dbReference>
<dbReference type="Proteomes" id="UP000475070">
    <property type="component" value="Unassembled WGS sequence"/>
</dbReference>
<dbReference type="GO" id="GO:0003700">
    <property type="term" value="F:DNA-binding transcription factor activity"/>
    <property type="evidence" value="ECO:0007669"/>
    <property type="project" value="InterPro"/>
</dbReference>
<name>A0A0G9FY93_ECOLX</name>
<evidence type="ECO:0000256" key="2">
    <source>
        <dbReference type="ARBA" id="ARBA00023125"/>
    </source>
</evidence>
<dbReference type="Proteomes" id="UP000359125">
    <property type="component" value="Unassembled WGS sequence"/>
</dbReference>
<sequence length="183" mass="21459">MRACTQTVCFSNMENNEMNNTDTLEKIIRHQKNKDPAYPFREHLLMQLCIRTNKRMQDNISEFLGAYGINHSAYMVLTTLFAAENHCLSPSEISQKLQFTRTNITRITDFLEKAGYVKRTDSREDRRAKKISLTSEGMFFIQRLTLAQSMYLKEIWDYLTHDEQELFEVINKKLLAHFSDASS</sequence>